<dbReference type="Proteomes" id="UP000708208">
    <property type="component" value="Unassembled WGS sequence"/>
</dbReference>
<dbReference type="OrthoDB" id="190201at2759"/>
<dbReference type="GO" id="GO:0016787">
    <property type="term" value="F:hydrolase activity"/>
    <property type="evidence" value="ECO:0007669"/>
    <property type="project" value="UniProtKB-KW"/>
</dbReference>
<reference evidence="4" key="1">
    <citation type="submission" date="2021-06" db="EMBL/GenBank/DDBJ databases">
        <authorList>
            <person name="Hodson N. C."/>
            <person name="Mongue J. A."/>
            <person name="Jaron S. K."/>
        </authorList>
    </citation>
    <scope>NUCLEOTIDE SEQUENCE</scope>
</reference>
<feature type="non-terminal residue" evidence="4">
    <location>
        <position position="104"/>
    </location>
</feature>
<dbReference type="InterPro" id="IPR050266">
    <property type="entry name" value="AB_hydrolase_sf"/>
</dbReference>
<evidence type="ECO:0000256" key="2">
    <source>
        <dbReference type="ARBA" id="ARBA00022801"/>
    </source>
</evidence>
<keyword evidence="2" id="KW-0378">Hydrolase</keyword>
<comment type="caution">
    <text evidence="4">The sequence shown here is derived from an EMBL/GenBank/DDBJ whole genome shotgun (WGS) entry which is preliminary data.</text>
</comment>
<dbReference type="GO" id="GO:0016020">
    <property type="term" value="C:membrane"/>
    <property type="evidence" value="ECO:0007669"/>
    <property type="project" value="TreeGrafter"/>
</dbReference>
<feature type="non-terminal residue" evidence="4">
    <location>
        <position position="1"/>
    </location>
</feature>
<keyword evidence="5" id="KW-1185">Reference proteome</keyword>
<dbReference type="EMBL" id="CAJVCH010547910">
    <property type="protein sequence ID" value="CAG7828538.1"/>
    <property type="molecule type" value="Genomic_DNA"/>
</dbReference>
<organism evidence="4 5">
    <name type="scientific">Allacma fusca</name>
    <dbReference type="NCBI Taxonomy" id="39272"/>
    <lineage>
        <taxon>Eukaryota</taxon>
        <taxon>Metazoa</taxon>
        <taxon>Ecdysozoa</taxon>
        <taxon>Arthropoda</taxon>
        <taxon>Hexapoda</taxon>
        <taxon>Collembola</taxon>
        <taxon>Symphypleona</taxon>
        <taxon>Sminthuridae</taxon>
        <taxon>Allacma</taxon>
    </lineage>
</organism>
<evidence type="ECO:0000313" key="5">
    <source>
        <dbReference type="Proteomes" id="UP000708208"/>
    </source>
</evidence>
<evidence type="ECO:0000259" key="3">
    <source>
        <dbReference type="Pfam" id="PF00561"/>
    </source>
</evidence>
<evidence type="ECO:0000313" key="4">
    <source>
        <dbReference type="EMBL" id="CAG7828538.1"/>
    </source>
</evidence>
<dbReference type="Pfam" id="PF00561">
    <property type="entry name" value="Abhydrolase_1"/>
    <property type="match status" value="1"/>
</dbReference>
<feature type="domain" description="AB hydrolase-1" evidence="3">
    <location>
        <begin position="13"/>
        <end position="103"/>
    </location>
</feature>
<dbReference type="PANTHER" id="PTHR43798">
    <property type="entry name" value="MONOACYLGLYCEROL LIPASE"/>
    <property type="match status" value="1"/>
</dbReference>
<dbReference type="PANTHER" id="PTHR43798:SF14">
    <property type="entry name" value="SERINE HYDROLASE-LIKE PROTEIN DDB_G0286239"/>
    <property type="match status" value="1"/>
</dbReference>
<protein>
    <recommendedName>
        <fullName evidence="3">AB hydrolase-1 domain-containing protein</fullName>
    </recommendedName>
</protein>
<accession>A0A8J2PP32</accession>
<gene>
    <name evidence="4" type="ORF">AFUS01_LOCUS38460</name>
</gene>
<dbReference type="InterPro" id="IPR000073">
    <property type="entry name" value="AB_hydrolase_1"/>
</dbReference>
<name>A0A8J2PP32_9HEXA</name>
<evidence type="ECO:0000256" key="1">
    <source>
        <dbReference type="ARBA" id="ARBA00008645"/>
    </source>
</evidence>
<dbReference type="AlphaFoldDB" id="A0A8J2PP32"/>
<proteinExistence type="inferred from homology"/>
<sequence>LSGKTWGDANGIPVLGLHGWTDNAGTFDRLAPLLPKSLYFVAIDLPGHGISSHHPEGLLPSLVDIVLMIKRLVTFHFKWTKFSIMGHSMGAYGGILYSSLFPND</sequence>
<comment type="similarity">
    <text evidence="1">Belongs to the AB hydrolase superfamily.</text>
</comment>